<evidence type="ECO:0000256" key="4">
    <source>
        <dbReference type="ARBA" id="ARBA00022989"/>
    </source>
</evidence>
<dbReference type="Pfam" id="PF17991">
    <property type="entry name" value="Thioredoxin_10"/>
    <property type="match status" value="1"/>
</dbReference>
<keyword evidence="3 6" id="KW-0812">Transmembrane</keyword>
<sequence length="620" mass="64197">MVFSLVLIGLLGGVITGISPCILPVLPVIFLSGGAQSSRVSTDQEHEAAIGAPSSGSGLVIKGLPGVIAPKGAPGAGSVALRPVSPWRPYLVVAGLVVSFTIFTLLGSTLLSLLGLPQDFIRWAGIVLLTLIGVGMMIPQVMEALERPFQRFGTSGTQRPSNGFMLGLVLGAAYVPCAGPVLAAVSVAGTTGQIGADTVTLALSFAVGTAVPLLFFALAGRRVTERIAAFRTRQRLIRTIAGISMLALALGLVFNVPAVLQRALPDWTGSLQSRINTWLHGGDTTGESCVDGAPALGECGPMKPLDGAVAWLNTPSGPADTTVTSAGVPARAVLVDFWAYSCVNCQRTLPVIQQLHEAYAPLGLSVVGVHSPEYAFEKETRNVEAAVAEYGLTFPVAVDSNLAVWTAYDNHYWPSLYLGDMKGQNRYFKYGDGGKGALESHIRTLLREADPSLTLPDPLFASEEEEAGPRTTHTVLGSEGGRGFVGGGLSAGANEYALPAEQGVDTFALSGSWEVEGRSMRAASEGATIRVSYYGAHVTLLAAGQGAVTLRSVDGAATSESTVPLNGGATPIQLAAHDQAERGVVEVVVPAGVSLQELEILGNVCGNGRCGGGGPAWAEF</sequence>
<comment type="subcellular location">
    <subcellularLocation>
        <location evidence="1">Cell membrane</location>
        <topology evidence="1">Multi-pass membrane protein</topology>
    </subcellularLocation>
</comment>
<accession>A0A3P1SDY9</accession>
<dbReference type="PANTHER" id="PTHR42852:SF13">
    <property type="entry name" value="PROTEIN DIPZ"/>
    <property type="match status" value="1"/>
</dbReference>
<evidence type="ECO:0000256" key="5">
    <source>
        <dbReference type="ARBA" id="ARBA00023136"/>
    </source>
</evidence>
<dbReference type="GO" id="GO:0005886">
    <property type="term" value="C:plasma membrane"/>
    <property type="evidence" value="ECO:0007669"/>
    <property type="project" value="UniProtKB-SubCell"/>
</dbReference>
<dbReference type="Pfam" id="PF08534">
    <property type="entry name" value="Redoxin"/>
    <property type="match status" value="1"/>
</dbReference>
<feature type="transmembrane region" description="Helical" evidence="6">
    <location>
        <begin position="240"/>
        <end position="260"/>
    </location>
</feature>
<reference evidence="8 9" key="1">
    <citation type="submission" date="2018-11" db="EMBL/GenBank/DDBJ databases">
        <title>Genomes From Bacteria Associated with the Canine Oral Cavity: a Test Case for Automated Genome-Based Taxonomic Assignment.</title>
        <authorList>
            <person name="Coil D.A."/>
            <person name="Jospin G."/>
            <person name="Darling A.E."/>
            <person name="Wallis C."/>
            <person name="Davis I.J."/>
            <person name="Harris S."/>
            <person name="Eisen J.A."/>
            <person name="Holcombe L.J."/>
            <person name="O'Flynn C."/>
        </authorList>
    </citation>
    <scope>NUCLEOTIDE SEQUENCE [LARGE SCALE GENOMIC DNA]</scope>
    <source>
        <strain evidence="8 9">OH770</strain>
    </source>
</reference>
<feature type="transmembrane region" description="Helical" evidence="6">
    <location>
        <begin position="6"/>
        <end position="31"/>
    </location>
</feature>
<gene>
    <name evidence="8" type="ORF">EII11_06370</name>
</gene>
<dbReference type="InterPro" id="IPR003834">
    <property type="entry name" value="Cyt_c_assmbl_TM_dom"/>
</dbReference>
<dbReference type="EMBL" id="RQZF01000005">
    <property type="protein sequence ID" value="RRC95256.1"/>
    <property type="molecule type" value="Genomic_DNA"/>
</dbReference>
<dbReference type="GO" id="GO:0016491">
    <property type="term" value="F:oxidoreductase activity"/>
    <property type="evidence" value="ECO:0007669"/>
    <property type="project" value="InterPro"/>
</dbReference>
<dbReference type="PANTHER" id="PTHR42852">
    <property type="entry name" value="THIOL:DISULFIDE INTERCHANGE PROTEIN DSBE"/>
    <property type="match status" value="1"/>
</dbReference>
<dbReference type="PROSITE" id="PS51352">
    <property type="entry name" value="THIOREDOXIN_2"/>
    <property type="match status" value="1"/>
</dbReference>
<evidence type="ECO:0000256" key="1">
    <source>
        <dbReference type="ARBA" id="ARBA00004651"/>
    </source>
</evidence>
<keyword evidence="4 6" id="KW-1133">Transmembrane helix</keyword>
<evidence type="ECO:0000313" key="9">
    <source>
        <dbReference type="Proteomes" id="UP000280444"/>
    </source>
</evidence>
<feature type="domain" description="Thioredoxin" evidence="7">
    <location>
        <begin position="287"/>
        <end position="447"/>
    </location>
</feature>
<feature type="transmembrane region" description="Helical" evidence="6">
    <location>
        <begin position="199"/>
        <end position="219"/>
    </location>
</feature>
<dbReference type="InterPro" id="IPR050553">
    <property type="entry name" value="Thioredoxin_ResA/DsbE_sf"/>
</dbReference>
<dbReference type="OrthoDB" id="9811352at2"/>
<evidence type="ECO:0000259" key="7">
    <source>
        <dbReference type="PROSITE" id="PS51352"/>
    </source>
</evidence>
<organism evidence="8 9">
    <name type="scientific">Schaalia canis</name>
    <dbReference type="NCBI Taxonomy" id="100469"/>
    <lineage>
        <taxon>Bacteria</taxon>
        <taxon>Bacillati</taxon>
        <taxon>Actinomycetota</taxon>
        <taxon>Actinomycetes</taxon>
        <taxon>Actinomycetales</taxon>
        <taxon>Actinomycetaceae</taxon>
        <taxon>Schaalia</taxon>
    </lineage>
</organism>
<evidence type="ECO:0000256" key="2">
    <source>
        <dbReference type="ARBA" id="ARBA00022475"/>
    </source>
</evidence>
<dbReference type="Gene3D" id="2.60.120.260">
    <property type="entry name" value="Galactose-binding domain-like"/>
    <property type="match status" value="1"/>
</dbReference>
<dbReference type="InterPro" id="IPR013740">
    <property type="entry name" value="Redoxin"/>
</dbReference>
<dbReference type="InterPro" id="IPR013766">
    <property type="entry name" value="Thioredoxin_domain"/>
</dbReference>
<comment type="caution">
    <text evidence="8">The sequence shown here is derived from an EMBL/GenBank/DDBJ whole genome shotgun (WGS) entry which is preliminary data.</text>
</comment>
<name>A0A3P1SDY9_9ACTO</name>
<evidence type="ECO:0000256" key="6">
    <source>
        <dbReference type="SAM" id="Phobius"/>
    </source>
</evidence>
<keyword evidence="9" id="KW-1185">Reference proteome</keyword>
<feature type="transmembrane region" description="Helical" evidence="6">
    <location>
        <begin position="120"/>
        <end position="142"/>
    </location>
</feature>
<evidence type="ECO:0000313" key="8">
    <source>
        <dbReference type="EMBL" id="RRC95256.1"/>
    </source>
</evidence>
<evidence type="ECO:0000256" key="3">
    <source>
        <dbReference type="ARBA" id="ARBA00022692"/>
    </source>
</evidence>
<dbReference type="InterPro" id="IPR036249">
    <property type="entry name" value="Thioredoxin-like_sf"/>
</dbReference>
<dbReference type="Pfam" id="PF02683">
    <property type="entry name" value="DsbD_TM"/>
    <property type="match status" value="1"/>
</dbReference>
<protein>
    <submittedName>
        <fullName evidence="8">Cytochrome c biogenesis protein DipZ</fullName>
    </submittedName>
</protein>
<keyword evidence="5 6" id="KW-0472">Membrane</keyword>
<keyword evidence="2" id="KW-1003">Cell membrane</keyword>
<dbReference type="SUPFAM" id="SSF52833">
    <property type="entry name" value="Thioredoxin-like"/>
    <property type="match status" value="1"/>
</dbReference>
<dbReference type="Gene3D" id="3.40.30.10">
    <property type="entry name" value="Glutaredoxin"/>
    <property type="match status" value="1"/>
</dbReference>
<feature type="transmembrane region" description="Helical" evidence="6">
    <location>
        <begin position="163"/>
        <end position="187"/>
    </location>
</feature>
<dbReference type="AlphaFoldDB" id="A0A3P1SDY9"/>
<proteinExistence type="predicted"/>
<feature type="transmembrane region" description="Helical" evidence="6">
    <location>
        <begin position="90"/>
        <end position="114"/>
    </location>
</feature>
<dbReference type="InterPro" id="IPR041017">
    <property type="entry name" value="Thioredoxin_10"/>
</dbReference>
<dbReference type="Proteomes" id="UP000280444">
    <property type="component" value="Unassembled WGS sequence"/>
</dbReference>
<dbReference type="GO" id="GO:0017004">
    <property type="term" value="P:cytochrome complex assembly"/>
    <property type="evidence" value="ECO:0007669"/>
    <property type="project" value="InterPro"/>
</dbReference>